<evidence type="ECO:0000313" key="8">
    <source>
        <dbReference type="Proteomes" id="UP000525298"/>
    </source>
</evidence>
<dbReference type="InterPro" id="IPR030923">
    <property type="entry name" value="LptG"/>
</dbReference>
<feature type="transmembrane region" description="Helical" evidence="6">
    <location>
        <begin position="284"/>
        <end position="302"/>
    </location>
</feature>
<comment type="subcellular location">
    <subcellularLocation>
        <location evidence="1">Cell membrane</location>
        <topology evidence="1">Multi-pass membrane protein</topology>
    </subcellularLocation>
</comment>
<evidence type="ECO:0000256" key="5">
    <source>
        <dbReference type="ARBA" id="ARBA00023136"/>
    </source>
</evidence>
<feature type="transmembrane region" description="Helical" evidence="6">
    <location>
        <begin position="12"/>
        <end position="30"/>
    </location>
</feature>
<feature type="transmembrane region" description="Helical" evidence="6">
    <location>
        <begin position="314"/>
        <end position="336"/>
    </location>
</feature>
<dbReference type="RefSeq" id="WP_181552462.1">
    <property type="nucleotide sequence ID" value="NZ_JACDUS010000013.1"/>
</dbReference>
<organism evidence="7 8">
    <name type="scientific">Desulfosalsimonas propionicica</name>
    <dbReference type="NCBI Taxonomy" id="332175"/>
    <lineage>
        <taxon>Bacteria</taxon>
        <taxon>Pseudomonadati</taxon>
        <taxon>Thermodesulfobacteriota</taxon>
        <taxon>Desulfobacteria</taxon>
        <taxon>Desulfobacterales</taxon>
        <taxon>Desulfosalsimonadaceae</taxon>
        <taxon>Desulfosalsimonas</taxon>
    </lineage>
</organism>
<gene>
    <name evidence="7" type="ORF">HNR65_003195</name>
</gene>
<keyword evidence="2" id="KW-1003">Cell membrane</keyword>
<feature type="transmembrane region" description="Helical" evidence="6">
    <location>
        <begin position="97"/>
        <end position="117"/>
    </location>
</feature>
<dbReference type="PANTHER" id="PTHR33529:SF6">
    <property type="entry name" value="YJGP_YJGQ FAMILY PERMEASE"/>
    <property type="match status" value="1"/>
</dbReference>
<evidence type="ECO:0000256" key="3">
    <source>
        <dbReference type="ARBA" id="ARBA00022692"/>
    </source>
</evidence>
<dbReference type="Proteomes" id="UP000525298">
    <property type="component" value="Unassembled WGS sequence"/>
</dbReference>
<dbReference type="AlphaFoldDB" id="A0A7W0CBT4"/>
<evidence type="ECO:0000313" key="7">
    <source>
        <dbReference type="EMBL" id="MBA2882840.1"/>
    </source>
</evidence>
<dbReference type="GO" id="GO:0043190">
    <property type="term" value="C:ATP-binding cassette (ABC) transporter complex"/>
    <property type="evidence" value="ECO:0007669"/>
    <property type="project" value="InterPro"/>
</dbReference>
<dbReference type="PANTHER" id="PTHR33529">
    <property type="entry name" value="SLR0882 PROTEIN-RELATED"/>
    <property type="match status" value="1"/>
</dbReference>
<feature type="transmembrane region" description="Helical" evidence="6">
    <location>
        <begin position="342"/>
        <end position="364"/>
    </location>
</feature>
<reference evidence="7 8" key="1">
    <citation type="submission" date="2020-07" db="EMBL/GenBank/DDBJ databases">
        <title>Genomic Encyclopedia of Type Strains, Phase IV (KMG-IV): sequencing the most valuable type-strain genomes for metagenomic binning, comparative biology and taxonomic classification.</title>
        <authorList>
            <person name="Goeker M."/>
        </authorList>
    </citation>
    <scope>NUCLEOTIDE SEQUENCE [LARGE SCALE GENOMIC DNA]</scope>
    <source>
        <strain evidence="7 8">DSM 17721</strain>
    </source>
</reference>
<dbReference type="EMBL" id="JACDUS010000013">
    <property type="protein sequence ID" value="MBA2882840.1"/>
    <property type="molecule type" value="Genomic_DNA"/>
</dbReference>
<dbReference type="GO" id="GO:0015920">
    <property type="term" value="P:lipopolysaccharide transport"/>
    <property type="evidence" value="ECO:0007669"/>
    <property type="project" value="TreeGrafter"/>
</dbReference>
<accession>A0A7W0CBT4</accession>
<evidence type="ECO:0000256" key="1">
    <source>
        <dbReference type="ARBA" id="ARBA00004651"/>
    </source>
</evidence>
<dbReference type="InterPro" id="IPR005495">
    <property type="entry name" value="LptG/LptF_permease"/>
</dbReference>
<evidence type="ECO:0000256" key="4">
    <source>
        <dbReference type="ARBA" id="ARBA00022989"/>
    </source>
</evidence>
<keyword evidence="3 6" id="KW-0812">Transmembrane</keyword>
<evidence type="ECO:0000256" key="6">
    <source>
        <dbReference type="SAM" id="Phobius"/>
    </source>
</evidence>
<dbReference type="GO" id="GO:0055085">
    <property type="term" value="P:transmembrane transport"/>
    <property type="evidence" value="ECO:0007669"/>
    <property type="project" value="InterPro"/>
</dbReference>
<dbReference type="NCBIfam" id="TIGR04408">
    <property type="entry name" value="LptG_lptG"/>
    <property type="match status" value="1"/>
</dbReference>
<dbReference type="Pfam" id="PF03739">
    <property type="entry name" value="LptF_LptG"/>
    <property type="match status" value="1"/>
</dbReference>
<sequence>MSIIHRYITAAFVRYFSMVLVMVVAIYLSVDFLGRIDNFIEDQVPVAEIAFFFLLKIPLIISQITPVGVLLTVLIIFGLMNKNNEIIALKSSGISVFYLLVPVAAMGALVSVFLFMFSEVVVPISVSEANRIAEAGDETPRTVPRENIWIRSGQNIVHVKYYRPGDETYSGMTIYFLDREFNLVRRIDALSARYDQGHWELTGGMEQSFRGGAADGGGFESRGPSQVRQYEQKQLDLAFSPKDFKRVARESGEMNFIALGRYLQKAESEGYDATRYRVDFHAKTAFPLVCLVMSLMGAAVALGGTTRDGMAVSFAYGIVIAFVYWSVYSFCLSLGYGGMLPAWLAPWCANAMFGLATAVMLLNLE</sequence>
<name>A0A7W0CBT4_9BACT</name>
<protein>
    <submittedName>
        <fullName evidence="7">Lipopolysaccharide export system permease protein</fullName>
    </submittedName>
</protein>
<keyword evidence="5 6" id="KW-0472">Membrane</keyword>
<proteinExistence type="predicted"/>
<keyword evidence="8" id="KW-1185">Reference proteome</keyword>
<evidence type="ECO:0000256" key="2">
    <source>
        <dbReference type="ARBA" id="ARBA00022475"/>
    </source>
</evidence>
<keyword evidence="4 6" id="KW-1133">Transmembrane helix</keyword>
<comment type="caution">
    <text evidence="7">The sequence shown here is derived from an EMBL/GenBank/DDBJ whole genome shotgun (WGS) entry which is preliminary data.</text>
</comment>
<feature type="transmembrane region" description="Helical" evidence="6">
    <location>
        <begin position="50"/>
        <end position="77"/>
    </location>
</feature>